<evidence type="ECO:0000313" key="2">
    <source>
        <dbReference type="EMBL" id="KIL63823.1"/>
    </source>
</evidence>
<dbReference type="HOGENOM" id="CLU_3013714_0_0_1"/>
<keyword evidence="3" id="KW-1185">Reference proteome</keyword>
<sequence>MAKDRAETNVNRLYDEVYQLRQDSMGPVSDTPTTVGPMTPINSRVRSVPNRPFNFS</sequence>
<accession>A0A0C2X523</accession>
<name>A0A0C2X523_AMAMK</name>
<dbReference type="InParanoid" id="A0A0C2X523"/>
<dbReference type="AlphaFoldDB" id="A0A0C2X523"/>
<reference evidence="2 3" key="1">
    <citation type="submission" date="2014-04" db="EMBL/GenBank/DDBJ databases">
        <title>Evolutionary Origins and Diversification of the Mycorrhizal Mutualists.</title>
        <authorList>
            <consortium name="DOE Joint Genome Institute"/>
            <consortium name="Mycorrhizal Genomics Consortium"/>
            <person name="Kohler A."/>
            <person name="Kuo A."/>
            <person name="Nagy L.G."/>
            <person name="Floudas D."/>
            <person name="Copeland A."/>
            <person name="Barry K.W."/>
            <person name="Cichocki N."/>
            <person name="Veneault-Fourrey C."/>
            <person name="LaButti K."/>
            <person name="Lindquist E.A."/>
            <person name="Lipzen A."/>
            <person name="Lundell T."/>
            <person name="Morin E."/>
            <person name="Murat C."/>
            <person name="Riley R."/>
            <person name="Ohm R."/>
            <person name="Sun H."/>
            <person name="Tunlid A."/>
            <person name="Henrissat B."/>
            <person name="Grigoriev I.V."/>
            <person name="Hibbett D.S."/>
            <person name="Martin F."/>
        </authorList>
    </citation>
    <scope>NUCLEOTIDE SEQUENCE [LARGE SCALE GENOMIC DNA]</scope>
    <source>
        <strain evidence="2 3">Koide BX008</strain>
    </source>
</reference>
<evidence type="ECO:0000256" key="1">
    <source>
        <dbReference type="SAM" id="MobiDB-lite"/>
    </source>
</evidence>
<proteinExistence type="predicted"/>
<evidence type="ECO:0000313" key="3">
    <source>
        <dbReference type="Proteomes" id="UP000054549"/>
    </source>
</evidence>
<dbReference type="EMBL" id="KN818255">
    <property type="protein sequence ID" value="KIL63823.1"/>
    <property type="molecule type" value="Genomic_DNA"/>
</dbReference>
<protein>
    <submittedName>
        <fullName evidence="2">Uncharacterized protein</fullName>
    </submittedName>
</protein>
<feature type="region of interest" description="Disordered" evidence="1">
    <location>
        <begin position="24"/>
        <end position="56"/>
    </location>
</feature>
<organism evidence="2 3">
    <name type="scientific">Amanita muscaria (strain Koide BX008)</name>
    <dbReference type="NCBI Taxonomy" id="946122"/>
    <lineage>
        <taxon>Eukaryota</taxon>
        <taxon>Fungi</taxon>
        <taxon>Dikarya</taxon>
        <taxon>Basidiomycota</taxon>
        <taxon>Agaricomycotina</taxon>
        <taxon>Agaricomycetes</taxon>
        <taxon>Agaricomycetidae</taxon>
        <taxon>Agaricales</taxon>
        <taxon>Pluteineae</taxon>
        <taxon>Amanitaceae</taxon>
        <taxon>Amanita</taxon>
    </lineage>
</organism>
<feature type="compositionally biased region" description="Polar residues" evidence="1">
    <location>
        <begin position="30"/>
        <end position="45"/>
    </location>
</feature>
<dbReference type="Proteomes" id="UP000054549">
    <property type="component" value="Unassembled WGS sequence"/>
</dbReference>
<gene>
    <name evidence="2" type="ORF">M378DRAFT_164014</name>
</gene>